<reference evidence="1" key="1">
    <citation type="journal article" date="2007" name="Science">
        <title>Draft genome of the filarial nematode parasite Brugia malayi.</title>
        <authorList>
            <person name="Ghedin E."/>
            <person name="Wang S."/>
            <person name="Spiro D."/>
            <person name="Caler E."/>
            <person name="Zhao Q."/>
            <person name="Crabtree J."/>
            <person name="Allen J.E."/>
            <person name="Delcher A.L."/>
            <person name="Guiliano D.B."/>
            <person name="Miranda-Saavedra D."/>
            <person name="Angiuoli S.V."/>
            <person name="Creasy T."/>
            <person name="Amedeo P."/>
            <person name="Haas B."/>
            <person name="El-Sayed N.M."/>
            <person name="Wortman J.R."/>
            <person name="Feldblyum T."/>
            <person name="Tallon L."/>
            <person name="Schatz M."/>
            <person name="Shumway M."/>
            <person name="Koo H."/>
            <person name="Salzberg S.L."/>
            <person name="Schobel S."/>
            <person name="Pertea M."/>
            <person name="Pop M."/>
            <person name="White O."/>
            <person name="Barton G.J."/>
            <person name="Carlow C.K."/>
            <person name="Crawford M.J."/>
            <person name="Daub J."/>
            <person name="Dimmic M.W."/>
            <person name="Estes C.F."/>
            <person name="Foster J.M."/>
            <person name="Ganatra M."/>
            <person name="Gregory W.F."/>
            <person name="Johnson N.M."/>
            <person name="Jin J."/>
            <person name="Komuniecki R."/>
            <person name="Korf I."/>
            <person name="Kumar S."/>
            <person name="Laney S."/>
            <person name="Li B.W."/>
            <person name="Li W."/>
            <person name="Lindblom T.H."/>
            <person name="Lustigman S."/>
            <person name="Ma D."/>
            <person name="Maina C.V."/>
            <person name="Martin D.M."/>
            <person name="McCarter J.P."/>
            <person name="McReynolds L."/>
            <person name="Mitreva M."/>
            <person name="Nutman T.B."/>
            <person name="Parkinson J."/>
            <person name="Peregrin-Alvarez J.M."/>
            <person name="Poole C."/>
            <person name="Ren Q."/>
            <person name="Saunders L."/>
            <person name="Sluder A.E."/>
            <person name="Smith K."/>
            <person name="Stanke M."/>
            <person name="Unnasch T.R."/>
            <person name="Ware J."/>
            <person name="Wei A.D."/>
            <person name="Weil G."/>
            <person name="Williams D.J."/>
            <person name="Zhang Y."/>
            <person name="Williams S.A."/>
            <person name="Fraser-Liggett C."/>
            <person name="Slatko B."/>
            <person name="Blaxter M.L."/>
            <person name="Scott A.L."/>
        </authorList>
    </citation>
    <scope>NUCLEOTIDE SEQUENCE</scope>
    <source>
        <strain evidence="1">FR3</strain>
    </source>
</reference>
<gene>
    <name evidence="1" type="primary">Bm2906</name>
    <name evidence="1" type="ORF">BM_Bm2906</name>
</gene>
<dbReference type="GO" id="GO:1990456">
    <property type="term" value="P:mitochondrion-endoplasmic reticulum membrane tethering"/>
    <property type="evidence" value="ECO:0007669"/>
    <property type="project" value="InterPro"/>
</dbReference>
<sequence length="532" mass="59887">MAEDCVMLHAVSTKKDSSIGIFNADARAAEMAAAGKARMSDLWYRHKDAGSGAEVGVDALSQHDIDVVLPRTSFPASALGSKKRNPLCKTKRSIPTQSDGHDLWNVPPKTLVTKSLAMSEDVLWDQSLHFDLSEDTCKYLNLIVRARPLTVKAADGTTSQDSSQDSQITRDDSQMLEYISIYLPQVLDDCQLTLSNCYQELFTLRPPFWSASRRLLTRKAVEESRRAGFDERLCYGDIVLGFRYFPSGLPKDSENRSSVENAEYIKNVTEISRASSERSLKTKHNFETILLRGVVLHIQGEIVNLFVCSDLPATSISDTLDKKRSSKKGAYERVGLGSEELLSWRRRIAVKVSERLNSTWKSVGRRRASFHLLKENKGMIERKTSAIQMGADEVVPVGRAIPDVFSMLELSENLSQMMYQPGNAYNEQMINAAKIAGKNMFADLDPVSRKAKINEDASFFSQSRCLLRRKLQMEKIRNVIHQITIERLNVMKYTRSGSINFAVLEDRLQALAVLMLHYCAALQYGVFARRTF</sequence>
<dbReference type="AlphaFoldDB" id="A0A1I9G1P7"/>
<accession>A0A1I9G1P7</accession>
<name>A0A1I9G1P7_BRUMA</name>
<proteinExistence type="predicted"/>
<dbReference type="InterPro" id="IPR039275">
    <property type="entry name" value="PDZD8"/>
</dbReference>
<dbReference type="GO" id="GO:0044233">
    <property type="term" value="C:mitochondria-associated endoplasmic reticulum membrane contact site"/>
    <property type="evidence" value="ECO:0007669"/>
    <property type="project" value="InterPro"/>
</dbReference>
<dbReference type="PANTHER" id="PTHR21519">
    <property type="entry name" value="PDZ DOMAIN-CONTAINING PROTEIN 8"/>
    <property type="match status" value="1"/>
</dbReference>
<reference evidence="1" key="2">
    <citation type="submission" date="2012-12" db="EMBL/GenBank/DDBJ databases">
        <authorList>
            <consortium name="WormBase Consortium"/>
            <person name="Ghedin E."/>
            <person name="Paulini M."/>
        </authorList>
    </citation>
    <scope>NUCLEOTIDE SEQUENCE</scope>
    <source>
        <strain evidence="1">FR3</strain>
    </source>
</reference>
<organism evidence="1">
    <name type="scientific">Brugia malayi</name>
    <name type="common">Filarial nematode worm</name>
    <dbReference type="NCBI Taxonomy" id="6279"/>
    <lineage>
        <taxon>Eukaryota</taxon>
        <taxon>Metazoa</taxon>
        <taxon>Ecdysozoa</taxon>
        <taxon>Nematoda</taxon>
        <taxon>Chromadorea</taxon>
        <taxon>Rhabditida</taxon>
        <taxon>Spirurina</taxon>
        <taxon>Spiruromorpha</taxon>
        <taxon>Filarioidea</taxon>
        <taxon>Onchocercidae</taxon>
        <taxon>Brugia</taxon>
    </lineage>
</organism>
<evidence type="ECO:0000313" key="1">
    <source>
        <dbReference type="EMBL" id="CDP94794.1"/>
    </source>
</evidence>
<dbReference type="PANTHER" id="PTHR21519:SF1">
    <property type="entry name" value="PDZ DOMAIN-CONTAINING PROTEIN 8"/>
    <property type="match status" value="1"/>
</dbReference>
<protein>
    <submittedName>
        <fullName evidence="1">Bm2906, isoform p</fullName>
    </submittedName>
</protein>
<dbReference type="EMBL" id="LN856931">
    <property type="protein sequence ID" value="CDP94794.1"/>
    <property type="molecule type" value="Genomic_DNA"/>
</dbReference>
<dbReference type="GO" id="GO:0005739">
    <property type="term" value="C:mitochondrion"/>
    <property type="evidence" value="ECO:0007669"/>
    <property type="project" value="GOC"/>
</dbReference>
<dbReference type="GO" id="GO:0051560">
    <property type="term" value="P:mitochondrial calcium ion homeostasis"/>
    <property type="evidence" value="ECO:0007669"/>
    <property type="project" value="InterPro"/>
</dbReference>